<keyword evidence="11" id="KW-1185">Reference proteome</keyword>
<dbReference type="InterPro" id="IPR027417">
    <property type="entry name" value="P-loop_NTPase"/>
</dbReference>
<dbReference type="AlphaFoldDB" id="A0A2H1YEU9"/>
<evidence type="ECO:0000313" key="10">
    <source>
        <dbReference type="EMBL" id="SOS73993.1"/>
    </source>
</evidence>
<dbReference type="GO" id="GO:0043565">
    <property type="term" value="F:sequence-specific DNA binding"/>
    <property type="evidence" value="ECO:0007669"/>
    <property type="project" value="InterPro"/>
</dbReference>
<evidence type="ECO:0000256" key="1">
    <source>
        <dbReference type="ARBA" id="ARBA00022741"/>
    </source>
</evidence>
<dbReference type="Pfam" id="PF00158">
    <property type="entry name" value="Sigma54_activat"/>
    <property type="match status" value="1"/>
</dbReference>
<reference evidence="11" key="1">
    <citation type="submission" date="2017-11" db="EMBL/GenBank/DDBJ databases">
        <authorList>
            <person name="Duchaud E."/>
        </authorList>
    </citation>
    <scope>NUCLEOTIDE SEQUENCE [LARGE SCALE GENOMIC DNA]</scope>
    <source>
        <strain evidence="11">Tenacibaculum sp. TNO020</strain>
    </source>
</reference>
<dbReference type="FunFam" id="3.40.50.300:FF:000006">
    <property type="entry name" value="DNA-binding transcriptional regulator NtrC"/>
    <property type="match status" value="1"/>
</dbReference>
<protein>
    <submittedName>
        <fullName evidence="10">Transcriptional regulatory protein ZraR</fullName>
    </submittedName>
</protein>
<dbReference type="GO" id="GO:0005524">
    <property type="term" value="F:ATP binding"/>
    <property type="evidence" value="ECO:0007669"/>
    <property type="project" value="UniProtKB-KW"/>
</dbReference>
<feature type="region of interest" description="Disordered" evidence="7">
    <location>
        <begin position="121"/>
        <end position="156"/>
    </location>
</feature>
<dbReference type="InterPro" id="IPR002078">
    <property type="entry name" value="Sigma_54_int"/>
</dbReference>
<dbReference type="PROSITE" id="PS00688">
    <property type="entry name" value="SIGMA54_INTERACT_3"/>
    <property type="match status" value="1"/>
</dbReference>
<evidence type="ECO:0000259" key="9">
    <source>
        <dbReference type="PROSITE" id="PS50110"/>
    </source>
</evidence>
<evidence type="ECO:0000256" key="7">
    <source>
        <dbReference type="SAM" id="MobiDB-lite"/>
    </source>
</evidence>
<dbReference type="Proteomes" id="UP000234211">
    <property type="component" value="Unassembled WGS sequence"/>
</dbReference>
<dbReference type="InterPro" id="IPR058031">
    <property type="entry name" value="AAA_lid_NorR"/>
</dbReference>
<keyword evidence="6" id="KW-0597">Phosphoprotein</keyword>
<keyword evidence="1" id="KW-0547">Nucleotide-binding</keyword>
<keyword evidence="2" id="KW-0067">ATP-binding</keyword>
<dbReference type="PANTHER" id="PTHR32071">
    <property type="entry name" value="TRANSCRIPTIONAL REGULATORY PROTEIN"/>
    <property type="match status" value="1"/>
</dbReference>
<accession>A0A2H1YEU9</accession>
<proteinExistence type="predicted"/>
<keyword evidence="4" id="KW-0238">DNA-binding</keyword>
<dbReference type="InterPro" id="IPR001789">
    <property type="entry name" value="Sig_transdc_resp-reg_receiver"/>
</dbReference>
<dbReference type="RefSeq" id="WP_101916514.1">
    <property type="nucleotide sequence ID" value="NZ_OENF01000010.1"/>
</dbReference>
<sequence length="462" mass="52243">MLEQENILIVDDDIHILELIQRHLQSLNYHTYKAISVKEALQILKDEAIDLLITDLQMPGIDGLELLKYASEHFPKIPKLVVTGFPSIDGALEVMKSGAVDYITKPFTKQELKTAILKSLENSSKQKNSRTNNSQNNTANNTAKNTENTKNSTSYGEMIGTSSAIKKVTDIIERLKNNKATVFISGESGTGKELVARSIHYMGKFSAAPFIAVNCGAIPENLLESELFGYVKGAFTGADSNRAGFFQAANNGTLFLDEIGNASLATQLRLLRVLQEKEIVRVGSQKVEKIDVRVIAATNIDLKELIKKGRFREDLYYRLTVVQIEVPTLKERVTDIPLLIEKFLFKYGIEYKDKFIKISPEAVEILQRYHWPGNIRELENVMQRAVIMCDKSIEIEHLPAYVKYQINFTQNDELISLKEFEKKYITQVLVATNNNKTKAAAILKIDRKTLREKLKETIPKNE</sequence>
<dbReference type="PROSITE" id="PS50110">
    <property type="entry name" value="RESPONSE_REGULATORY"/>
    <property type="match status" value="1"/>
</dbReference>
<dbReference type="SMART" id="SM00448">
    <property type="entry name" value="REC"/>
    <property type="match status" value="1"/>
</dbReference>
<evidence type="ECO:0000259" key="8">
    <source>
        <dbReference type="PROSITE" id="PS50045"/>
    </source>
</evidence>
<dbReference type="Gene3D" id="3.40.50.2300">
    <property type="match status" value="1"/>
</dbReference>
<keyword evidence="3" id="KW-0805">Transcription regulation</keyword>
<dbReference type="Gene3D" id="1.10.10.60">
    <property type="entry name" value="Homeodomain-like"/>
    <property type="match status" value="1"/>
</dbReference>
<feature type="modified residue" description="4-aspartylphosphate" evidence="6">
    <location>
        <position position="55"/>
    </location>
</feature>
<dbReference type="InterPro" id="IPR003593">
    <property type="entry name" value="AAA+_ATPase"/>
</dbReference>
<name>A0A2H1YEU9_9FLAO</name>
<evidence type="ECO:0000256" key="5">
    <source>
        <dbReference type="ARBA" id="ARBA00023163"/>
    </source>
</evidence>
<dbReference type="PROSITE" id="PS50045">
    <property type="entry name" value="SIGMA54_INTERACT_4"/>
    <property type="match status" value="1"/>
</dbReference>
<organism evidence="10 11">
    <name type="scientific">Tenacibaculum piscium</name>
    <dbReference type="NCBI Taxonomy" id="1458515"/>
    <lineage>
        <taxon>Bacteria</taxon>
        <taxon>Pseudomonadati</taxon>
        <taxon>Bacteroidota</taxon>
        <taxon>Flavobacteriia</taxon>
        <taxon>Flavobacteriales</taxon>
        <taxon>Flavobacteriaceae</taxon>
        <taxon>Tenacibaculum</taxon>
    </lineage>
</organism>
<dbReference type="Gene3D" id="1.10.8.60">
    <property type="match status" value="1"/>
</dbReference>
<dbReference type="EMBL" id="OENF01000010">
    <property type="protein sequence ID" value="SOS73993.1"/>
    <property type="molecule type" value="Genomic_DNA"/>
</dbReference>
<dbReference type="InterPro" id="IPR025662">
    <property type="entry name" value="Sigma_54_int_dom_ATP-bd_1"/>
</dbReference>
<dbReference type="GO" id="GO:0006355">
    <property type="term" value="P:regulation of DNA-templated transcription"/>
    <property type="evidence" value="ECO:0007669"/>
    <property type="project" value="InterPro"/>
</dbReference>
<evidence type="ECO:0000256" key="2">
    <source>
        <dbReference type="ARBA" id="ARBA00022840"/>
    </source>
</evidence>
<gene>
    <name evidence="10" type="primary">zraR</name>
    <name evidence="10" type="ORF">TNO020_180022</name>
</gene>
<dbReference type="Gene3D" id="3.40.50.300">
    <property type="entry name" value="P-loop containing nucleotide triphosphate hydrolases"/>
    <property type="match status" value="1"/>
</dbReference>
<keyword evidence="5" id="KW-0804">Transcription</keyword>
<dbReference type="InterPro" id="IPR002197">
    <property type="entry name" value="HTH_Fis"/>
</dbReference>
<dbReference type="GO" id="GO:0000160">
    <property type="term" value="P:phosphorelay signal transduction system"/>
    <property type="evidence" value="ECO:0007669"/>
    <property type="project" value="InterPro"/>
</dbReference>
<dbReference type="InterPro" id="IPR011006">
    <property type="entry name" value="CheY-like_superfamily"/>
</dbReference>
<dbReference type="PROSITE" id="PS00675">
    <property type="entry name" value="SIGMA54_INTERACT_1"/>
    <property type="match status" value="1"/>
</dbReference>
<dbReference type="SMART" id="SM00382">
    <property type="entry name" value="AAA"/>
    <property type="match status" value="1"/>
</dbReference>
<dbReference type="InterPro" id="IPR025944">
    <property type="entry name" value="Sigma_54_int_dom_CS"/>
</dbReference>
<evidence type="ECO:0000256" key="6">
    <source>
        <dbReference type="PROSITE-ProRule" id="PRU00169"/>
    </source>
</evidence>
<feature type="domain" description="Sigma-54 factor interaction" evidence="8">
    <location>
        <begin position="158"/>
        <end position="387"/>
    </location>
</feature>
<dbReference type="Pfam" id="PF00072">
    <property type="entry name" value="Response_reg"/>
    <property type="match status" value="1"/>
</dbReference>
<dbReference type="SUPFAM" id="SSF52172">
    <property type="entry name" value="CheY-like"/>
    <property type="match status" value="1"/>
</dbReference>
<dbReference type="Pfam" id="PF25601">
    <property type="entry name" value="AAA_lid_14"/>
    <property type="match status" value="1"/>
</dbReference>
<dbReference type="OrthoDB" id="5401077at2"/>
<feature type="compositionally biased region" description="Low complexity" evidence="7">
    <location>
        <begin position="122"/>
        <end position="154"/>
    </location>
</feature>
<dbReference type="PANTHER" id="PTHR32071:SF119">
    <property type="entry name" value="SIGMA L-DEPENDENT TRANSCRIPTIONAL REGULATOR YPLP-RELATED"/>
    <property type="match status" value="1"/>
</dbReference>
<dbReference type="InterPro" id="IPR009057">
    <property type="entry name" value="Homeodomain-like_sf"/>
</dbReference>
<dbReference type="SUPFAM" id="SSF46689">
    <property type="entry name" value="Homeodomain-like"/>
    <property type="match status" value="1"/>
</dbReference>
<feature type="domain" description="Response regulatory" evidence="9">
    <location>
        <begin position="6"/>
        <end position="120"/>
    </location>
</feature>
<dbReference type="InterPro" id="IPR025943">
    <property type="entry name" value="Sigma_54_int_dom_ATP-bd_2"/>
</dbReference>
<evidence type="ECO:0000256" key="3">
    <source>
        <dbReference type="ARBA" id="ARBA00023015"/>
    </source>
</evidence>
<dbReference type="SUPFAM" id="SSF52540">
    <property type="entry name" value="P-loop containing nucleoside triphosphate hydrolases"/>
    <property type="match status" value="1"/>
</dbReference>
<evidence type="ECO:0000256" key="4">
    <source>
        <dbReference type="ARBA" id="ARBA00023125"/>
    </source>
</evidence>
<dbReference type="Pfam" id="PF02954">
    <property type="entry name" value="HTH_8"/>
    <property type="match status" value="1"/>
</dbReference>
<evidence type="ECO:0000313" key="11">
    <source>
        <dbReference type="Proteomes" id="UP000234211"/>
    </source>
</evidence>
<dbReference type="CDD" id="cd00009">
    <property type="entry name" value="AAA"/>
    <property type="match status" value="1"/>
</dbReference>
<dbReference type="PROSITE" id="PS00676">
    <property type="entry name" value="SIGMA54_INTERACT_2"/>
    <property type="match status" value="1"/>
</dbReference>